<organism evidence="1">
    <name type="scientific">marine sediment metagenome</name>
    <dbReference type="NCBI Taxonomy" id="412755"/>
    <lineage>
        <taxon>unclassified sequences</taxon>
        <taxon>metagenomes</taxon>
        <taxon>ecological metagenomes</taxon>
    </lineage>
</organism>
<dbReference type="AlphaFoldDB" id="A0A0F8X3U8"/>
<gene>
    <name evidence="1" type="ORF">LCGC14_2990720</name>
</gene>
<protein>
    <submittedName>
        <fullName evidence="1">Uncharacterized protein</fullName>
    </submittedName>
</protein>
<name>A0A0F8X3U8_9ZZZZ</name>
<proteinExistence type="predicted"/>
<reference evidence="1" key="1">
    <citation type="journal article" date="2015" name="Nature">
        <title>Complex archaea that bridge the gap between prokaryotes and eukaryotes.</title>
        <authorList>
            <person name="Spang A."/>
            <person name="Saw J.H."/>
            <person name="Jorgensen S.L."/>
            <person name="Zaremba-Niedzwiedzka K."/>
            <person name="Martijn J."/>
            <person name="Lind A.E."/>
            <person name="van Eijk R."/>
            <person name="Schleper C."/>
            <person name="Guy L."/>
            <person name="Ettema T.J."/>
        </authorList>
    </citation>
    <scope>NUCLEOTIDE SEQUENCE</scope>
</reference>
<dbReference type="EMBL" id="LAZR01061330">
    <property type="protein sequence ID" value="KKK63792.1"/>
    <property type="molecule type" value="Genomic_DNA"/>
</dbReference>
<sequence>MNAQQELAKYKSIRSWSPKIGDFVIYHALFWTRWYGIISEINGQFVTLTVENLPKLLLTMTPEEQIENKKTISIARMQGARGGSYAIMQDGVWHIDG</sequence>
<comment type="caution">
    <text evidence="1">The sequence shown here is derived from an EMBL/GenBank/DDBJ whole genome shotgun (WGS) entry which is preliminary data.</text>
</comment>
<accession>A0A0F8X3U8</accession>
<evidence type="ECO:0000313" key="1">
    <source>
        <dbReference type="EMBL" id="KKK63792.1"/>
    </source>
</evidence>